<name>A0ABD2UEL0_9SOLN</name>
<feature type="compositionally biased region" description="Acidic residues" evidence="1">
    <location>
        <begin position="302"/>
        <end position="314"/>
    </location>
</feature>
<comment type="caution">
    <text evidence="3">The sequence shown here is derived from an EMBL/GenBank/DDBJ whole genome shotgun (WGS) entry which is preliminary data.</text>
</comment>
<dbReference type="PROSITE" id="PS51792">
    <property type="entry name" value="YIPPEE"/>
    <property type="match status" value="2"/>
</dbReference>
<evidence type="ECO:0000256" key="1">
    <source>
        <dbReference type="SAM" id="MobiDB-lite"/>
    </source>
</evidence>
<feature type="domain" description="Yippee" evidence="2">
    <location>
        <begin position="188"/>
        <end position="278"/>
    </location>
</feature>
<proteinExistence type="predicted"/>
<protein>
    <recommendedName>
        <fullName evidence="2">Yippee domain-containing protein</fullName>
    </recommendedName>
</protein>
<evidence type="ECO:0000259" key="2">
    <source>
        <dbReference type="PROSITE" id="PS51792"/>
    </source>
</evidence>
<evidence type="ECO:0000313" key="3">
    <source>
        <dbReference type="EMBL" id="KAL3367204.1"/>
    </source>
</evidence>
<dbReference type="PANTHER" id="PTHR13848">
    <property type="entry name" value="PROTEIN YIPPEE-LIKE CG15309-RELATED"/>
    <property type="match status" value="1"/>
</dbReference>
<feature type="compositionally biased region" description="Polar residues" evidence="1">
    <location>
        <begin position="162"/>
        <end position="180"/>
    </location>
</feature>
<reference evidence="3 4" key="1">
    <citation type="submission" date="2024-05" db="EMBL/GenBank/DDBJ databases">
        <title>De novo assembly of an allotetraploid wild potato.</title>
        <authorList>
            <person name="Hosaka A.J."/>
        </authorList>
    </citation>
    <scope>NUCLEOTIDE SEQUENCE [LARGE SCALE GENOMIC DNA]</scope>
    <source>
        <tissue evidence="3">Young leaves</tissue>
    </source>
</reference>
<dbReference type="InterPro" id="IPR039058">
    <property type="entry name" value="Yippee_fam"/>
</dbReference>
<feature type="domain" description="Yippee" evidence="2">
    <location>
        <begin position="10"/>
        <end position="105"/>
    </location>
</feature>
<dbReference type="InterPro" id="IPR034751">
    <property type="entry name" value="Yippee"/>
</dbReference>
<gene>
    <name evidence="3" type="ORF">AABB24_011764</name>
</gene>
<evidence type="ECO:0000313" key="4">
    <source>
        <dbReference type="Proteomes" id="UP001627284"/>
    </source>
</evidence>
<sequence length="330" mass="37044">MSIRMWFLIQQFMTINDLVEKPPSDYIHCTLVPVESGGIFNRVFNVEVSDDVNNHETLNGSTIANANCVQCGTMLGWKFIAIHQPEMYVREGRFFMNLYKLTWSNDLPLLRFNEEQDLGANEENADQDRDANEKNAVQDGDATDQDGDDTDQDGDTTDQDGNANGQNADQDGDATEQNLGANERPSSDYIHCHRCSTRVALVEDYILTENNLLIAGFFDKLFNVDVAEDVPQVVYGNTIAKTCCVHCRNMLGWKLIAVSQLFRNFREGFYTRSDELTYWNDVTLLDFLSEGNNDQDGGANEENADQDGDANDQDLDIAEGMGNIDLNANI</sequence>
<keyword evidence="4" id="KW-1185">Reference proteome</keyword>
<feature type="region of interest" description="Disordered" evidence="1">
    <location>
        <begin position="295"/>
        <end position="314"/>
    </location>
</feature>
<dbReference type="Proteomes" id="UP001627284">
    <property type="component" value="Unassembled WGS sequence"/>
</dbReference>
<feature type="compositionally biased region" description="Acidic residues" evidence="1">
    <location>
        <begin position="141"/>
        <end position="158"/>
    </location>
</feature>
<dbReference type="AlphaFoldDB" id="A0ABD2UEL0"/>
<dbReference type="EMBL" id="JBJKTR010000006">
    <property type="protein sequence ID" value="KAL3367204.1"/>
    <property type="molecule type" value="Genomic_DNA"/>
</dbReference>
<accession>A0ABD2UEL0</accession>
<feature type="region of interest" description="Disordered" evidence="1">
    <location>
        <begin position="120"/>
        <end position="185"/>
    </location>
</feature>
<organism evidence="3 4">
    <name type="scientific">Solanum stoloniferum</name>
    <dbReference type="NCBI Taxonomy" id="62892"/>
    <lineage>
        <taxon>Eukaryota</taxon>
        <taxon>Viridiplantae</taxon>
        <taxon>Streptophyta</taxon>
        <taxon>Embryophyta</taxon>
        <taxon>Tracheophyta</taxon>
        <taxon>Spermatophyta</taxon>
        <taxon>Magnoliopsida</taxon>
        <taxon>eudicotyledons</taxon>
        <taxon>Gunneridae</taxon>
        <taxon>Pentapetalae</taxon>
        <taxon>asterids</taxon>
        <taxon>lamiids</taxon>
        <taxon>Solanales</taxon>
        <taxon>Solanaceae</taxon>
        <taxon>Solanoideae</taxon>
        <taxon>Solaneae</taxon>
        <taxon>Solanum</taxon>
    </lineage>
</organism>